<feature type="coiled-coil region" evidence="1">
    <location>
        <begin position="668"/>
        <end position="698"/>
    </location>
</feature>
<evidence type="ECO:0000256" key="2">
    <source>
        <dbReference type="SAM" id="MobiDB-lite"/>
    </source>
</evidence>
<evidence type="ECO:0000313" key="4">
    <source>
        <dbReference type="EMBL" id="AWP03966.1"/>
    </source>
</evidence>
<evidence type="ECO:0000313" key="3">
    <source>
        <dbReference type="EMBL" id="AWP03965.1"/>
    </source>
</evidence>
<name>A0A2U9BJ13_SCOMX</name>
<dbReference type="Proteomes" id="UP000246464">
    <property type="component" value="Chromosome 7"/>
</dbReference>
<dbReference type="PANTHER" id="PTHR35088">
    <property type="entry name" value="COILED-COIL DOMAIN-CONTAINING PROTEIN 178"/>
    <property type="match status" value="1"/>
</dbReference>
<evidence type="ECO:0000313" key="5">
    <source>
        <dbReference type="EMBL" id="AWP03967.1"/>
    </source>
</evidence>
<dbReference type="STRING" id="52904.ENSSMAP00000032273"/>
<feature type="coiled-coil region" evidence="1">
    <location>
        <begin position="753"/>
        <end position="797"/>
    </location>
</feature>
<dbReference type="EMBL" id="CP026249">
    <property type="protein sequence ID" value="AWP03967.1"/>
    <property type="molecule type" value="Genomic_DNA"/>
</dbReference>
<dbReference type="PANTHER" id="PTHR35088:SF1">
    <property type="entry name" value="COILED-COIL DOMAIN-CONTAINING PROTEIN 178"/>
    <property type="match status" value="1"/>
</dbReference>
<sequence length="897" mass="103163">MILLSFISEKLQQLCQTSNLSDTRQEKDDRVNQISQVAAQKSPFGSLRRVLKTGCTDQLIQVVEGDFIPKKAVGSFSSFVHLPQDQADLQVVCSGRRRTCALLNSPSPCVNKAIHHMQELKMTVENWCQQSGKYQPPADQNKHQYSKTSRFQPRHSDTESVTSTELFVEGVAISTRGNCPLSPLLKKINDVLREVVCLIERLEADRQFADEALHKEKRRKRFLENKVNSISLWKQQEHSFVVKKEHEACNREISGLKWQLKLEKEKLDQAQGKLSNAEVLNLHLQEDINFAKKQIPIVKENLGLQRTIIDRINTAQAEADEVHAKTQSDLLMVQKELKKMQLDANNEKIALDHELLAKKNQLANRVEELNQLTMLEKSICAEINVAEKTIAVTEEKCADIRQRIPEMIELEKTEKDQILHLKLQIEDKMQKNKKLRGKVIALQEDVERSKLNGEAEVSCLEEQLHSKSNAFAALRKENMEYEQNVEDYKTRISDSEKAVRQMRKERKQMLQKITDNDEQWEKAKKEVTQVVARHSVTQTKLDEQEQLTFMEEQRARKEMENLRSNLTGQITVLELLKAQCADTEEGLKRQKRSSELTNRKLHKDFEDAYSATQALQMKVEKTKKVMANLEQIQCDHRNALHNLEREIKVRGDRLRAAQDLHAATIKRYDNALGRISDLRKKSKEYQDASDKMEEIVESMPEVIEELQSVFDAVAFKNKSAALIMSTLQSDINNCQRQTQRSMQTHTAHVTARRKKMEETKEALEIALTENKQLAIEYKRLKKSLMEARQEAVSALSKKNQEHTSFHYYTQLSLLQKRMHKALVKYFKQRSLYSQAELDRCQALSQETNRKIKTAQGELSEEIQLIAAFLQSLADDSTTTDEAGVNRQSGPDAAGSNE</sequence>
<feature type="coiled-coil region" evidence="1">
    <location>
        <begin position="260"/>
        <end position="287"/>
    </location>
</feature>
<evidence type="ECO:0000256" key="1">
    <source>
        <dbReference type="SAM" id="Coils"/>
    </source>
</evidence>
<feature type="coiled-coil region" evidence="1">
    <location>
        <begin position="540"/>
        <end position="593"/>
    </location>
</feature>
<dbReference type="EMBL" id="CP026249">
    <property type="protein sequence ID" value="AWP03965.1"/>
    <property type="molecule type" value="Genomic_DNA"/>
</dbReference>
<organism evidence="5 6">
    <name type="scientific">Scophthalmus maximus</name>
    <name type="common">Turbot</name>
    <name type="synonym">Psetta maxima</name>
    <dbReference type="NCBI Taxonomy" id="52904"/>
    <lineage>
        <taxon>Eukaryota</taxon>
        <taxon>Metazoa</taxon>
        <taxon>Chordata</taxon>
        <taxon>Craniata</taxon>
        <taxon>Vertebrata</taxon>
        <taxon>Euteleostomi</taxon>
        <taxon>Actinopterygii</taxon>
        <taxon>Neopterygii</taxon>
        <taxon>Teleostei</taxon>
        <taxon>Neoteleostei</taxon>
        <taxon>Acanthomorphata</taxon>
        <taxon>Carangaria</taxon>
        <taxon>Pleuronectiformes</taxon>
        <taxon>Pleuronectoidei</taxon>
        <taxon>Scophthalmidae</taxon>
        <taxon>Scophthalmus</taxon>
    </lineage>
</organism>
<keyword evidence="1" id="KW-0175">Coiled coil</keyword>
<feature type="coiled-coil region" evidence="1">
    <location>
        <begin position="185"/>
        <end position="226"/>
    </location>
</feature>
<gene>
    <name evidence="5" type="ORF">SMAX5B_006118</name>
</gene>
<dbReference type="InterPro" id="IPR038826">
    <property type="entry name" value="CCDC178"/>
</dbReference>
<evidence type="ECO:0000313" key="6">
    <source>
        <dbReference type="Proteomes" id="UP000246464"/>
    </source>
</evidence>
<dbReference type="AlphaFoldDB" id="A0A2U9BJ13"/>
<feature type="region of interest" description="Disordered" evidence="2">
    <location>
        <begin position="131"/>
        <end position="156"/>
    </location>
</feature>
<dbReference type="EMBL" id="CP026249">
    <property type="protein sequence ID" value="AWP03966.1"/>
    <property type="molecule type" value="Genomic_DNA"/>
</dbReference>
<feature type="coiled-coil region" evidence="1">
    <location>
        <begin position="352"/>
        <end position="512"/>
    </location>
</feature>
<feature type="compositionally biased region" description="Polar residues" evidence="2">
    <location>
        <begin position="876"/>
        <end position="888"/>
    </location>
</feature>
<proteinExistence type="predicted"/>
<keyword evidence="6" id="KW-1185">Reference proteome</keyword>
<feature type="region of interest" description="Disordered" evidence="2">
    <location>
        <begin position="876"/>
        <end position="897"/>
    </location>
</feature>
<reference evidence="5 6" key="1">
    <citation type="submission" date="2017-12" db="EMBL/GenBank/DDBJ databases">
        <title>Integrating genomic resources of turbot (Scophthalmus maximus) in depth evaluation of genetic and physical mapping variation across individuals.</title>
        <authorList>
            <person name="Martinez P."/>
        </authorList>
    </citation>
    <scope>NUCLEOTIDE SEQUENCE [LARGE SCALE GENOMIC DNA]</scope>
</reference>
<accession>A0A2U9BJ13</accession>
<protein>
    <submittedName>
        <fullName evidence="3 4">Putative coiled-coil domain-containing protein 178</fullName>
    </submittedName>
    <submittedName>
        <fullName evidence="5">Putative coiled-coil domain-containing protein 178 isoform 3</fullName>
    </submittedName>
</protein>